<comment type="caution">
    <text evidence="1">The sequence shown here is derived from an EMBL/GenBank/DDBJ whole genome shotgun (WGS) entry which is preliminary data.</text>
</comment>
<gene>
    <name evidence="1" type="ORF">GJH15_04650</name>
</gene>
<dbReference type="EMBL" id="WJTQ01000003">
    <property type="protein sequence ID" value="MRM25330.1"/>
    <property type="molecule type" value="Genomic_DNA"/>
</dbReference>
<sequence length="220" mass="25627">MDYLGLISNMLGIGGAVYGIGSFLYYRKIKFYMFISKIFKFNKTTEITLNYRCISESNITLKNIKEILKKESYTVMNANTNNIIINMNDFIIQFKKDDFPTDEYGENAFISMTLTRTYYKQAKKAIDKFMNICEDFNTVNLEDKGTYTLKVFYNNIKNPYLSTSTHRIKEENIKNMILYVDASFLVDGLNEEVVINKKSLSYSSKSSKNIYKIANDFMII</sequence>
<proteinExistence type="predicted"/>
<protein>
    <submittedName>
        <fullName evidence="1">Uncharacterized protein</fullName>
    </submittedName>
</protein>
<reference evidence="1" key="1">
    <citation type="submission" date="2019-11" db="EMBL/GenBank/DDBJ databases">
        <title>Whole genome sequence profiling of antibiotic resistant Staphylococcus aureus isolates from livestock and farm attendants in Ghana.</title>
        <authorList>
            <person name="Egyir B."/>
            <person name="Hadjirin N.F."/>
            <person name="Gupta S."/>
            <person name="Owusu F."/>
            <person name="Agbodzi B."/>
            <person name="Adogla-Bessa T."/>
            <person name="Addo K."/>
            <person name="Stegger M."/>
            <person name="Larsen A.R."/>
            <person name="Holmes M.A."/>
        </authorList>
    </citation>
    <scope>NUCLEOTIDE SEQUENCE</scope>
    <source>
        <strain evidence="1">GHA/LAMRSA/2016/19</strain>
    </source>
</reference>
<organism evidence="1">
    <name type="scientific">Staphylococcus aureus</name>
    <dbReference type="NCBI Taxonomy" id="1280"/>
    <lineage>
        <taxon>Bacteria</taxon>
        <taxon>Bacillati</taxon>
        <taxon>Bacillota</taxon>
        <taxon>Bacilli</taxon>
        <taxon>Bacillales</taxon>
        <taxon>Staphylococcaceae</taxon>
        <taxon>Staphylococcus</taxon>
    </lineage>
</organism>
<dbReference type="AlphaFoldDB" id="A0A6A8FBI0"/>
<evidence type="ECO:0000313" key="1">
    <source>
        <dbReference type="EMBL" id="MRM25330.1"/>
    </source>
</evidence>
<name>A0A6A8FBI0_STAAU</name>
<accession>A0A6A8FBI0</accession>
<dbReference type="RefSeq" id="WP_000385047.1">
    <property type="nucleotide sequence ID" value="NZ_BAABUC010000005.1"/>
</dbReference>